<evidence type="ECO:0000256" key="10">
    <source>
        <dbReference type="ARBA" id="ARBA00022884"/>
    </source>
</evidence>
<evidence type="ECO:0000256" key="1">
    <source>
        <dbReference type="ARBA" id="ARBA00005043"/>
    </source>
</evidence>
<comment type="pathway">
    <text evidence="1">tRNA modification; 5-methoxycarbonylmethyl-2-thiouridine-tRNA biosynthesis.</text>
</comment>
<dbReference type="PROSITE" id="PS51918">
    <property type="entry name" value="RADICAL_SAM"/>
    <property type="match status" value="1"/>
</dbReference>
<evidence type="ECO:0000256" key="13">
    <source>
        <dbReference type="ARBA" id="ARBA00023315"/>
    </source>
</evidence>
<comment type="similarity">
    <text evidence="2 15">Belongs to the ELP3 family.</text>
</comment>
<dbReference type="SUPFAM" id="SSF102114">
    <property type="entry name" value="Radical SAM enzymes"/>
    <property type="match status" value="1"/>
</dbReference>
<name>A0A1E4U061_PACTA</name>
<proteinExistence type="inferred from homology"/>
<dbReference type="InterPro" id="IPR058240">
    <property type="entry name" value="rSAM_sf"/>
</dbReference>
<keyword evidence="5 15" id="KW-0820">tRNA-binding</keyword>
<evidence type="ECO:0000256" key="11">
    <source>
        <dbReference type="ARBA" id="ARBA00023004"/>
    </source>
</evidence>
<dbReference type="UniPathway" id="UPA00988"/>
<dbReference type="EC" id="2.3.1.-" evidence="15"/>
<evidence type="ECO:0000256" key="4">
    <source>
        <dbReference type="ARBA" id="ARBA00022485"/>
    </source>
</evidence>
<dbReference type="GO" id="GO:0106261">
    <property type="term" value="F:tRNA uridine(34) acetyltransferase activity"/>
    <property type="evidence" value="ECO:0007669"/>
    <property type="project" value="UniProtKB-EC"/>
</dbReference>
<dbReference type="CDD" id="cd01335">
    <property type="entry name" value="Radical_SAM"/>
    <property type="match status" value="1"/>
</dbReference>
<feature type="binding site" evidence="16">
    <location>
        <position position="118"/>
    </location>
    <ligand>
        <name>[4Fe-4S] cluster</name>
        <dbReference type="ChEBI" id="CHEBI:49883"/>
        <note>4Fe-4S-S-AdoMet</note>
    </ligand>
</feature>
<dbReference type="SMART" id="SM00729">
    <property type="entry name" value="Elp3"/>
    <property type="match status" value="1"/>
</dbReference>
<evidence type="ECO:0000256" key="2">
    <source>
        <dbReference type="ARBA" id="ARBA00005494"/>
    </source>
</evidence>
<evidence type="ECO:0000259" key="18">
    <source>
        <dbReference type="PROSITE" id="PS51918"/>
    </source>
</evidence>
<dbReference type="SFLD" id="SFLDF00344">
    <property type="entry name" value="ELP3-like"/>
    <property type="match status" value="1"/>
</dbReference>
<dbReference type="FunFam" id="3.40.630.30:FF:000003">
    <property type="entry name" value="Elongator complex protein 3"/>
    <property type="match status" value="1"/>
</dbReference>
<keyword evidence="10" id="KW-0694">RNA-binding</keyword>
<dbReference type="InterPro" id="IPR007197">
    <property type="entry name" value="rSAM"/>
</dbReference>
<dbReference type="GO" id="GO:0051539">
    <property type="term" value="F:4 iron, 4 sulfur cluster binding"/>
    <property type="evidence" value="ECO:0007669"/>
    <property type="project" value="UniProtKB-KW"/>
</dbReference>
<dbReference type="PROSITE" id="PS51186">
    <property type="entry name" value="GNAT"/>
    <property type="match status" value="1"/>
</dbReference>
<dbReference type="InterPro" id="IPR039661">
    <property type="entry name" value="ELP3"/>
</dbReference>
<keyword evidence="9 15" id="KW-0479">Metal-binding</keyword>
<feature type="domain" description="N-acetyltransferase" evidence="17">
    <location>
        <begin position="402"/>
        <end position="564"/>
    </location>
</feature>
<evidence type="ECO:0000256" key="6">
    <source>
        <dbReference type="ARBA" id="ARBA00022679"/>
    </source>
</evidence>
<keyword evidence="11 16" id="KW-0408">Iron</keyword>
<dbReference type="InterPro" id="IPR006638">
    <property type="entry name" value="Elp3/MiaA/NifB-like_rSAM"/>
</dbReference>
<comment type="cofactor">
    <cofactor evidence="15 16">
        <name>[4Fe-4S] cluster</name>
        <dbReference type="ChEBI" id="CHEBI:49883"/>
    </cofactor>
    <text evidence="15 16">Binds 1 [4Fe-4S] cluster. The cluster is coordinated with 3 cysteines and an exchangeable S-adenosyl-L-methionine.</text>
</comment>
<evidence type="ECO:0000259" key="17">
    <source>
        <dbReference type="PROSITE" id="PS51186"/>
    </source>
</evidence>
<gene>
    <name evidence="19" type="ORF">PACTADRAFT_79753</name>
</gene>
<evidence type="ECO:0000256" key="7">
    <source>
        <dbReference type="ARBA" id="ARBA00022691"/>
    </source>
</evidence>
<dbReference type="InterPro" id="IPR032432">
    <property type="entry name" value="Radical_SAM_C"/>
</dbReference>
<dbReference type="Gene3D" id="3.40.630.30">
    <property type="match status" value="1"/>
</dbReference>
<protein>
    <recommendedName>
        <fullName evidence="3 15">Elongator complex protein 3</fullName>
        <ecNumber evidence="15">2.3.1.-</ecNumber>
    </recommendedName>
</protein>
<dbReference type="Proteomes" id="UP000094236">
    <property type="component" value="Unassembled WGS sequence"/>
</dbReference>
<evidence type="ECO:0000256" key="14">
    <source>
        <dbReference type="ARBA" id="ARBA00047372"/>
    </source>
</evidence>
<dbReference type="GO" id="GO:0005737">
    <property type="term" value="C:cytoplasm"/>
    <property type="evidence" value="ECO:0007669"/>
    <property type="project" value="EnsemblFungi"/>
</dbReference>
<dbReference type="GO" id="GO:0002926">
    <property type="term" value="P:tRNA wobble base 5-methoxycarbonylmethyl-2-thiouridinylation"/>
    <property type="evidence" value="ECO:0007669"/>
    <property type="project" value="EnsemblFungi"/>
</dbReference>
<evidence type="ECO:0000256" key="5">
    <source>
        <dbReference type="ARBA" id="ARBA00022555"/>
    </source>
</evidence>
<sequence>MAVAVKGPKSKPKMAPERERFLQCCGDISLDLVSSLKNSKDINLNGLITKYSKKYKLKAQPRLTDIISSIPDAYKKYLIPKLKAKPVRTASGIAVVAVMCKPHRCPHIAYTGNICVYCPGGPDSDFEYSTQSYTGYEPTSMRAIRARYDPYEQARGRIDQLRQLGHSIDKVEYIIMGGTFMSLPIEYREDFISQLHNALTGYNGKNIDEAIKYSQQSLTKCVGITIETRPDYCTETQLSDMLKYGCTRLEIGVQSVYEDVARDTNRGHTVKAVCETFALAKDAGYKVVSHMMPDLPNVGMERDLEQFKEYFENPDFRTDGLKLYPTLVIRGTGLYELWKLGRYKSYNANALIDLVARILALVPPWTRIYRVQRDIPMPLVTSGVENGNLRELALARMKDFGTTCRDVRTREVGIQEVHHKVHPDQVELIRRDYYANGGWETFISYEDPKQDILIGLLRLRKASKKHTYRKELKNQPTSLVRELHVYGSVVPLHSRDPRKFQHQGFGTLLMEEAERIAREEHGSEKISVISGVGVRNYYGKLGYWLDGPYMSKWLDGRKNEIENI</sequence>
<dbReference type="Pfam" id="PF04055">
    <property type="entry name" value="Radical_SAM"/>
    <property type="match status" value="1"/>
</dbReference>
<evidence type="ECO:0000313" key="19">
    <source>
        <dbReference type="EMBL" id="ODV97374.1"/>
    </source>
</evidence>
<keyword evidence="8 15" id="KW-0819">tRNA processing</keyword>
<evidence type="ECO:0000256" key="3">
    <source>
        <dbReference type="ARBA" id="ARBA00020266"/>
    </source>
</evidence>
<dbReference type="GO" id="GO:0005634">
    <property type="term" value="C:nucleus"/>
    <property type="evidence" value="ECO:0007669"/>
    <property type="project" value="EnsemblFungi"/>
</dbReference>
<dbReference type="InterPro" id="IPR000182">
    <property type="entry name" value="GNAT_dom"/>
</dbReference>
<dbReference type="InterPro" id="IPR016181">
    <property type="entry name" value="Acyl_CoA_acyltransferase"/>
</dbReference>
<reference evidence="20" key="1">
    <citation type="submission" date="2016-05" db="EMBL/GenBank/DDBJ databases">
        <title>Comparative genomics of biotechnologically important yeasts.</title>
        <authorList>
            <consortium name="DOE Joint Genome Institute"/>
            <person name="Riley R."/>
            <person name="Haridas S."/>
            <person name="Wolfe K.H."/>
            <person name="Lopes M.R."/>
            <person name="Hittinger C.T."/>
            <person name="Goker M."/>
            <person name="Salamov A."/>
            <person name="Wisecaver J."/>
            <person name="Long T.M."/>
            <person name="Aerts A.L."/>
            <person name="Barry K."/>
            <person name="Choi C."/>
            <person name="Clum A."/>
            <person name="Coughlan A.Y."/>
            <person name="Deshpande S."/>
            <person name="Douglass A.P."/>
            <person name="Hanson S.J."/>
            <person name="Klenk H.-P."/>
            <person name="Labutti K."/>
            <person name="Lapidus A."/>
            <person name="Lindquist E."/>
            <person name="Lipzen A."/>
            <person name="Meier-Kolthoff J.P."/>
            <person name="Ohm R.A."/>
            <person name="Otillar R.P."/>
            <person name="Pangilinan J."/>
            <person name="Peng Y."/>
            <person name="Rokas A."/>
            <person name="Rosa C.A."/>
            <person name="Scheuner C."/>
            <person name="Sibirny A.A."/>
            <person name="Slot J.C."/>
            <person name="Stielow J.B."/>
            <person name="Sun H."/>
            <person name="Kurtzman C.P."/>
            <person name="Blackwell M."/>
            <person name="Grigoriev I.V."/>
            <person name="Jeffries T.W."/>
        </authorList>
    </citation>
    <scope>NUCLEOTIDE SEQUENCE [LARGE SCALE GENOMIC DNA]</scope>
    <source>
        <strain evidence="20">NRRL Y-2460</strain>
    </source>
</reference>
<dbReference type="SFLD" id="SFLDS00029">
    <property type="entry name" value="Radical_SAM"/>
    <property type="match status" value="1"/>
</dbReference>
<dbReference type="GO" id="GO:0046872">
    <property type="term" value="F:metal ion binding"/>
    <property type="evidence" value="ECO:0007669"/>
    <property type="project" value="UniProtKB-KW"/>
</dbReference>
<keyword evidence="4" id="KW-0004">4Fe-4S</keyword>
<accession>A0A1E4U061</accession>
<keyword evidence="13 15" id="KW-0012">Acyltransferase</keyword>
<dbReference type="OrthoDB" id="10265243at2759"/>
<dbReference type="Pfam" id="PF23613">
    <property type="entry name" value="ELP3_N"/>
    <property type="match status" value="1"/>
</dbReference>
<dbReference type="PANTHER" id="PTHR11135">
    <property type="entry name" value="HISTONE ACETYLTRANSFERASE-RELATED"/>
    <property type="match status" value="1"/>
</dbReference>
<feature type="binding site" evidence="16">
    <location>
        <position position="115"/>
    </location>
    <ligand>
        <name>[4Fe-4S] cluster</name>
        <dbReference type="ChEBI" id="CHEBI:49883"/>
        <note>4Fe-4S-S-AdoMet</note>
    </ligand>
</feature>
<dbReference type="InterPro" id="IPR034687">
    <property type="entry name" value="ELP3-like"/>
</dbReference>
<dbReference type="PANTHER" id="PTHR11135:SF0">
    <property type="entry name" value="ELONGATOR COMPLEX PROTEIN 3"/>
    <property type="match status" value="1"/>
</dbReference>
<feature type="domain" description="Radical SAM core" evidence="18">
    <location>
        <begin position="88"/>
        <end position="378"/>
    </location>
</feature>
<dbReference type="EMBL" id="KV454012">
    <property type="protein sequence ID" value="ODV97374.1"/>
    <property type="molecule type" value="Genomic_DNA"/>
</dbReference>
<evidence type="ECO:0000256" key="12">
    <source>
        <dbReference type="ARBA" id="ARBA00023014"/>
    </source>
</evidence>
<dbReference type="SFLD" id="SFLDG01086">
    <property type="entry name" value="elongater_protein-like"/>
    <property type="match status" value="1"/>
</dbReference>
<dbReference type="PIRSF" id="PIRSF005669">
    <property type="entry name" value="Hist_AcTrfase_ELP3"/>
    <property type="match status" value="1"/>
</dbReference>
<dbReference type="STRING" id="669874.A0A1E4U061"/>
<dbReference type="GO" id="GO:0000049">
    <property type="term" value="F:tRNA binding"/>
    <property type="evidence" value="ECO:0007669"/>
    <property type="project" value="UniProtKB-KW"/>
</dbReference>
<evidence type="ECO:0000256" key="15">
    <source>
        <dbReference type="PIRNR" id="PIRNR005669"/>
    </source>
</evidence>
<evidence type="ECO:0000256" key="16">
    <source>
        <dbReference type="PIRSR" id="PIRSR005669-1"/>
    </source>
</evidence>
<keyword evidence="20" id="KW-1185">Reference proteome</keyword>
<keyword evidence="7 15" id="KW-0949">S-adenosyl-L-methionine</keyword>
<dbReference type="Pfam" id="PF00583">
    <property type="entry name" value="Acetyltransf_1"/>
    <property type="match status" value="1"/>
</dbReference>
<dbReference type="GO" id="GO:0033588">
    <property type="term" value="C:elongator holoenzyme complex"/>
    <property type="evidence" value="ECO:0007669"/>
    <property type="project" value="EnsemblFungi"/>
</dbReference>
<dbReference type="InterPro" id="IPR056591">
    <property type="entry name" value="ELP3-like_N"/>
</dbReference>
<dbReference type="NCBIfam" id="TIGR01211">
    <property type="entry name" value="ELP3"/>
    <property type="match status" value="1"/>
</dbReference>
<comment type="catalytic activity">
    <reaction evidence="14">
        <text>uridine(34) in tRNA + acetyl-CoA + S-adenosyl-L-methionine + H2O = 5-(carboxymethyl)uridine(34) in tRNA + 5'-deoxyadenosine + L-methionine + CoA + 2 H(+)</text>
        <dbReference type="Rhea" id="RHEA:61020"/>
        <dbReference type="Rhea" id="RHEA-COMP:10407"/>
        <dbReference type="Rhea" id="RHEA-COMP:11727"/>
        <dbReference type="ChEBI" id="CHEBI:15377"/>
        <dbReference type="ChEBI" id="CHEBI:15378"/>
        <dbReference type="ChEBI" id="CHEBI:17319"/>
        <dbReference type="ChEBI" id="CHEBI:57287"/>
        <dbReference type="ChEBI" id="CHEBI:57288"/>
        <dbReference type="ChEBI" id="CHEBI:57844"/>
        <dbReference type="ChEBI" id="CHEBI:59789"/>
        <dbReference type="ChEBI" id="CHEBI:65315"/>
        <dbReference type="ChEBI" id="CHEBI:74882"/>
        <dbReference type="EC" id="2.3.1.311"/>
    </reaction>
    <physiologicalReaction direction="left-to-right" evidence="14">
        <dbReference type="Rhea" id="RHEA:61021"/>
    </physiologicalReaction>
</comment>
<dbReference type="GO" id="GO:0140018">
    <property type="term" value="P:regulation of cytoplasmic translational fidelity"/>
    <property type="evidence" value="ECO:0007669"/>
    <property type="project" value="EnsemblFungi"/>
</dbReference>
<evidence type="ECO:0000313" key="20">
    <source>
        <dbReference type="Proteomes" id="UP000094236"/>
    </source>
</evidence>
<feature type="binding site" evidence="16">
    <location>
        <position position="105"/>
    </location>
    <ligand>
        <name>[4Fe-4S] cluster</name>
        <dbReference type="ChEBI" id="CHEBI:49883"/>
        <note>4Fe-4S-S-AdoMet</note>
    </ligand>
</feature>
<keyword evidence="12 15" id="KW-0411">Iron-sulfur</keyword>
<evidence type="ECO:0000256" key="8">
    <source>
        <dbReference type="ARBA" id="ARBA00022694"/>
    </source>
</evidence>
<dbReference type="Pfam" id="PF16199">
    <property type="entry name" value="Radical_SAM_C"/>
    <property type="match status" value="1"/>
</dbReference>
<dbReference type="SUPFAM" id="SSF55729">
    <property type="entry name" value="Acyl-CoA N-acyltransferases (Nat)"/>
    <property type="match status" value="1"/>
</dbReference>
<keyword evidence="6 15" id="KW-0808">Transferase</keyword>
<organism evidence="19 20">
    <name type="scientific">Pachysolen tannophilus NRRL Y-2460</name>
    <dbReference type="NCBI Taxonomy" id="669874"/>
    <lineage>
        <taxon>Eukaryota</taxon>
        <taxon>Fungi</taxon>
        <taxon>Dikarya</taxon>
        <taxon>Ascomycota</taxon>
        <taxon>Saccharomycotina</taxon>
        <taxon>Pichiomycetes</taxon>
        <taxon>Pachysolenaceae</taxon>
        <taxon>Pachysolen</taxon>
    </lineage>
</organism>
<evidence type="ECO:0000256" key="9">
    <source>
        <dbReference type="ARBA" id="ARBA00022723"/>
    </source>
</evidence>
<dbReference type="AlphaFoldDB" id="A0A1E4U061"/>
<comment type="function">
    <text evidence="15">Catalytic tRNA acetyltransferase subunit of the elongator complex, which is required for multiple tRNA modifications, including mcm5U (5-methoxycarbonylmethyl uridine), mcm5s2U (5-methoxycarbonylmethyl-2-thiouridine), and ncm5U (5-carbamoylmethyl uridine). In the elongator complex, acts as a tRNA uridine(34) acetyltransferase by mediating formation of carboxymethyluridine in the wobble base at position 34 in tRNAs.</text>
</comment>